<sequence length="82" mass="9351">MEMQLIQGQFSAQDSIQLLTEMVHVKIKYHESKIGSNSSEEDVKMREKRIKTLQKDLFDLRQAIQSSSGPVSIDSVLTIRLS</sequence>
<proteinExistence type="predicted"/>
<dbReference type="Proteomes" id="UP000253383">
    <property type="component" value="Unassembled WGS sequence"/>
</dbReference>
<organism evidence="1 2">
    <name type="scientific">Larkinella punicea</name>
    <dbReference type="NCBI Taxonomy" id="2315727"/>
    <lineage>
        <taxon>Bacteria</taxon>
        <taxon>Pseudomonadati</taxon>
        <taxon>Bacteroidota</taxon>
        <taxon>Cytophagia</taxon>
        <taxon>Cytophagales</taxon>
        <taxon>Spirosomataceae</taxon>
        <taxon>Larkinella</taxon>
    </lineage>
</organism>
<comment type="caution">
    <text evidence="1">The sequence shown here is derived from an EMBL/GenBank/DDBJ whole genome shotgun (WGS) entry which is preliminary data.</text>
</comment>
<reference evidence="1 2" key="1">
    <citation type="submission" date="2018-07" db="EMBL/GenBank/DDBJ databases">
        <title>Genome analysis of Larkinella rosea.</title>
        <authorList>
            <person name="Zhou Z."/>
            <person name="Wang G."/>
        </authorList>
    </citation>
    <scope>NUCLEOTIDE SEQUENCE [LARGE SCALE GENOMIC DNA]</scope>
    <source>
        <strain evidence="2">zzj9</strain>
    </source>
</reference>
<gene>
    <name evidence="1" type="ORF">DUE52_00470</name>
</gene>
<dbReference type="EMBL" id="QOWE01000001">
    <property type="protein sequence ID" value="RCR71447.1"/>
    <property type="molecule type" value="Genomic_DNA"/>
</dbReference>
<dbReference type="AlphaFoldDB" id="A0A368JUW4"/>
<name>A0A368JUW4_9BACT</name>
<evidence type="ECO:0000313" key="2">
    <source>
        <dbReference type="Proteomes" id="UP000253383"/>
    </source>
</evidence>
<dbReference type="OrthoDB" id="965211at2"/>
<evidence type="ECO:0000313" key="1">
    <source>
        <dbReference type="EMBL" id="RCR71447.1"/>
    </source>
</evidence>
<accession>A0A368JUW4</accession>
<protein>
    <submittedName>
        <fullName evidence="1">Uncharacterized protein</fullName>
    </submittedName>
</protein>
<keyword evidence="2" id="KW-1185">Reference proteome</keyword>